<feature type="compositionally biased region" description="Low complexity" evidence="1">
    <location>
        <begin position="207"/>
        <end position="230"/>
    </location>
</feature>
<dbReference type="GO" id="GO:0008127">
    <property type="term" value="F:quercetin 2,3-dioxygenase activity"/>
    <property type="evidence" value="ECO:0007669"/>
    <property type="project" value="TreeGrafter"/>
</dbReference>
<evidence type="ECO:0000259" key="2">
    <source>
        <dbReference type="Pfam" id="PF05726"/>
    </source>
</evidence>
<accession>A0A9P6M8L4</accession>
<organism evidence="3 4">
    <name type="scientific">Modicella reniformis</name>
    <dbReference type="NCBI Taxonomy" id="1440133"/>
    <lineage>
        <taxon>Eukaryota</taxon>
        <taxon>Fungi</taxon>
        <taxon>Fungi incertae sedis</taxon>
        <taxon>Mucoromycota</taxon>
        <taxon>Mortierellomycotina</taxon>
        <taxon>Mortierellomycetes</taxon>
        <taxon>Mortierellales</taxon>
        <taxon>Mortierellaceae</taxon>
        <taxon>Modicella</taxon>
    </lineage>
</organism>
<feature type="domain" description="Pirin C-terminal" evidence="2">
    <location>
        <begin position="27"/>
        <end position="121"/>
    </location>
</feature>
<dbReference type="SUPFAM" id="SSF52047">
    <property type="entry name" value="RNI-like"/>
    <property type="match status" value="1"/>
</dbReference>
<dbReference type="OrthoDB" id="198735at2759"/>
<dbReference type="InterPro" id="IPR014710">
    <property type="entry name" value="RmlC-like_jellyroll"/>
</dbReference>
<dbReference type="AlphaFoldDB" id="A0A9P6M8L4"/>
<dbReference type="Pfam" id="PF05726">
    <property type="entry name" value="Pirin_C"/>
    <property type="match status" value="1"/>
</dbReference>
<dbReference type="PANTHER" id="PTHR13903">
    <property type="entry name" value="PIRIN-RELATED"/>
    <property type="match status" value="1"/>
</dbReference>
<feature type="region of interest" description="Disordered" evidence="1">
    <location>
        <begin position="200"/>
        <end position="232"/>
    </location>
</feature>
<dbReference type="CDD" id="cd02247">
    <property type="entry name" value="cupin_pirin_C"/>
    <property type="match status" value="1"/>
</dbReference>
<evidence type="ECO:0000313" key="4">
    <source>
        <dbReference type="Proteomes" id="UP000749646"/>
    </source>
</evidence>
<dbReference type="Gene3D" id="2.60.120.10">
    <property type="entry name" value="Jelly Rolls"/>
    <property type="match status" value="1"/>
</dbReference>
<dbReference type="GO" id="GO:0005634">
    <property type="term" value="C:nucleus"/>
    <property type="evidence" value="ECO:0007669"/>
    <property type="project" value="TreeGrafter"/>
</dbReference>
<proteinExistence type="predicted"/>
<comment type="caution">
    <text evidence="3">The sequence shown here is derived from an EMBL/GenBank/DDBJ whole genome shotgun (WGS) entry which is preliminary data.</text>
</comment>
<evidence type="ECO:0000313" key="3">
    <source>
        <dbReference type="EMBL" id="KAF9980299.1"/>
    </source>
</evidence>
<dbReference type="EMBL" id="JAAAHW010003870">
    <property type="protein sequence ID" value="KAF9980299.1"/>
    <property type="molecule type" value="Genomic_DNA"/>
</dbReference>
<dbReference type="SUPFAM" id="SSF51182">
    <property type="entry name" value="RmlC-like cupins"/>
    <property type="match status" value="1"/>
</dbReference>
<dbReference type="Gene3D" id="3.80.10.10">
    <property type="entry name" value="Ribonuclease Inhibitor"/>
    <property type="match status" value="1"/>
</dbReference>
<keyword evidence="4" id="KW-1185">Reference proteome</keyword>
<evidence type="ECO:0000256" key="1">
    <source>
        <dbReference type="SAM" id="MobiDB-lite"/>
    </source>
</evidence>
<dbReference type="InterPro" id="IPR012093">
    <property type="entry name" value="Pirin"/>
</dbReference>
<dbReference type="Proteomes" id="UP000749646">
    <property type="component" value="Unassembled WGS sequence"/>
</dbReference>
<dbReference type="InterPro" id="IPR032675">
    <property type="entry name" value="LRR_dom_sf"/>
</dbReference>
<reference evidence="3" key="1">
    <citation type="journal article" date="2020" name="Fungal Divers.">
        <title>Resolving the Mortierellaceae phylogeny through synthesis of multi-gene phylogenetics and phylogenomics.</title>
        <authorList>
            <person name="Vandepol N."/>
            <person name="Liber J."/>
            <person name="Desiro A."/>
            <person name="Na H."/>
            <person name="Kennedy M."/>
            <person name="Barry K."/>
            <person name="Grigoriev I.V."/>
            <person name="Miller A.N."/>
            <person name="O'Donnell K."/>
            <person name="Stajich J.E."/>
            <person name="Bonito G."/>
        </authorList>
    </citation>
    <scope>NUCLEOTIDE SEQUENCE</scope>
    <source>
        <strain evidence="3">MES-2147</strain>
    </source>
</reference>
<protein>
    <recommendedName>
        <fullName evidence="2">Pirin C-terminal domain-containing protein</fullName>
    </recommendedName>
</protein>
<dbReference type="PANTHER" id="PTHR13903:SF8">
    <property type="entry name" value="PIRIN"/>
    <property type="match status" value="1"/>
</dbReference>
<dbReference type="InterPro" id="IPR011051">
    <property type="entry name" value="RmlC_Cupin_sf"/>
</dbReference>
<gene>
    <name evidence="3" type="ORF">BGZ65_005269</name>
</gene>
<name>A0A9P6M8L4_9FUNG</name>
<sequence>MQLVKSLGPVFVGTTVNKCYTRTPTMYLDFKMDKNKLVHQSISASYTGFIYCTEFVGRAHHTLTFSEDSKESVKISTKDEEAHFVFIAGQPLNEPIVQHGPFVMNSQEEIYHTFVDYQHGQDGFEGARNWKSSIVAIEPHCIKHYPGVVLNVVLSTSGLVEASTTIPTLAAPNGRNDTPTGIPSEDEAAVNLRVTPLPADNAINHASDGTSSSVTSSSPSSPCPGTETSSNSVLSFKQASNLTGKEGLESEIDQRLFSSSLFSKLRELHRGTKQSSDPALKQLDPLQIQKQVQDILTRNIELYENHVPRLFIVLPQDSSQLDYMFPSSNKFRLYFLCESGEHTKSTNSKSSHHIHLAKHEGYDIARPTEFFQQYGSYVLTILRMLKFGISVPGVTIPPVSHLISIDVGDEVSPLVQPLADTIDSRIDHTIGYIERTFVDDGGAINEPVKGMKHSELFKGTDLRNLKTFLKGADEKVGKLYRTLDSQKHVKWICIDHYRKNHPEKAAKELNKQSGYLRGSFDETFGRLNVMLLSNVEAGSFYLELEKVKSVYELWINLRWETTYDDLTAFRDTLFKTNVGVLELTYIRYNGPTDDDMNHSRPYDPIFDIMQHSSIQSIVISDMPGFFSQSSGLSQNSDFSNLRHLCIDALIQDTDIPILKSLVARAPNLSSLTLRTQWKQLPVVYGAIAEQQTCPINFLEPSLRILPPTSESRQSKVVLHDLAHLFRVHGGQIETCRVDSEVDCSAVEALAEATGNGSSLKGLDLAGANRNPSDIYIKSLASIVARPQLHYLRVGLEEEKVHVRILRSIQWKHIRRLNVTLGQAEHQEVLVMKILVDGVNALERAGLEEFTLHFNPTISAAGEKPLRSFVSSISLKQLFLYGLMTLGQALALIESIDVSRLQLLSLEVEGFNSAKVQAVLDALQHASELQTLYLPSAMPTTEQKEQMKARMIAFQNTRH</sequence>
<dbReference type="InterPro" id="IPR008778">
    <property type="entry name" value="Pirin_C_dom"/>
</dbReference>